<keyword evidence="1" id="KW-1015">Disulfide bond</keyword>
<evidence type="ECO:0000313" key="5">
    <source>
        <dbReference type="EnsemblMetazoa" id="AEPI008831-PA"/>
    </source>
</evidence>
<dbReference type="CDD" id="cd00190">
    <property type="entry name" value="Tryp_SPc"/>
    <property type="match status" value="2"/>
</dbReference>
<reference evidence="6" key="1">
    <citation type="submission" date="2013-03" db="EMBL/GenBank/DDBJ databases">
        <title>The Genome Sequence of Anopheles epiroticus epiroticus2.</title>
        <authorList>
            <consortium name="The Broad Institute Genomics Platform"/>
            <person name="Neafsey D.E."/>
            <person name="Howell P."/>
            <person name="Walker B."/>
            <person name="Young S.K."/>
            <person name="Zeng Q."/>
            <person name="Gargeya S."/>
            <person name="Fitzgerald M."/>
            <person name="Haas B."/>
            <person name="Abouelleil A."/>
            <person name="Allen A.W."/>
            <person name="Alvarado L."/>
            <person name="Arachchi H.M."/>
            <person name="Berlin A.M."/>
            <person name="Chapman S.B."/>
            <person name="Gainer-Dewar J."/>
            <person name="Goldberg J."/>
            <person name="Griggs A."/>
            <person name="Gujja S."/>
            <person name="Hansen M."/>
            <person name="Howarth C."/>
            <person name="Imamovic A."/>
            <person name="Ireland A."/>
            <person name="Larimer J."/>
            <person name="McCowan C."/>
            <person name="Murphy C."/>
            <person name="Pearson M."/>
            <person name="Poon T.W."/>
            <person name="Priest M."/>
            <person name="Roberts A."/>
            <person name="Saif S."/>
            <person name="Shea T."/>
            <person name="Sisk P."/>
            <person name="Sykes S."/>
            <person name="Wortman J."/>
            <person name="Nusbaum C."/>
            <person name="Birren B."/>
        </authorList>
    </citation>
    <scope>NUCLEOTIDE SEQUENCE [LARGE SCALE GENOMIC DNA]</scope>
    <source>
        <strain evidence="6">Epiroticus2</strain>
    </source>
</reference>
<organism evidence="5 6">
    <name type="scientific">Anopheles epiroticus</name>
    <dbReference type="NCBI Taxonomy" id="199890"/>
    <lineage>
        <taxon>Eukaryota</taxon>
        <taxon>Metazoa</taxon>
        <taxon>Ecdysozoa</taxon>
        <taxon>Arthropoda</taxon>
        <taxon>Hexapoda</taxon>
        <taxon>Insecta</taxon>
        <taxon>Pterygota</taxon>
        <taxon>Neoptera</taxon>
        <taxon>Endopterygota</taxon>
        <taxon>Diptera</taxon>
        <taxon>Nematocera</taxon>
        <taxon>Culicoidea</taxon>
        <taxon>Culicidae</taxon>
        <taxon>Anophelinae</taxon>
        <taxon>Anopheles</taxon>
    </lineage>
</organism>
<feature type="chain" id="PRO_5008131561" description="Peptidase S1 domain-containing protein" evidence="3">
    <location>
        <begin position="20"/>
        <end position="594"/>
    </location>
</feature>
<accession>A0A182PPF2</accession>
<evidence type="ECO:0000256" key="1">
    <source>
        <dbReference type="ARBA" id="ARBA00023157"/>
    </source>
</evidence>
<dbReference type="FunFam" id="2.40.10.10:FF:000068">
    <property type="entry name" value="transmembrane protease serine 2"/>
    <property type="match status" value="1"/>
</dbReference>
<dbReference type="PROSITE" id="PS50240">
    <property type="entry name" value="TRYPSIN_DOM"/>
    <property type="match status" value="2"/>
</dbReference>
<dbReference type="PANTHER" id="PTHR24252:SF18">
    <property type="entry name" value="OVOCHYMASE 1"/>
    <property type="match status" value="1"/>
</dbReference>
<dbReference type="AlphaFoldDB" id="A0A182PPF2"/>
<dbReference type="VEuPathDB" id="VectorBase:AEPI008831"/>
<feature type="domain" description="Peptidase S1" evidence="4">
    <location>
        <begin position="32"/>
        <end position="268"/>
    </location>
</feature>
<evidence type="ECO:0000313" key="6">
    <source>
        <dbReference type="Proteomes" id="UP000075885"/>
    </source>
</evidence>
<dbReference type="InterPro" id="IPR001254">
    <property type="entry name" value="Trypsin_dom"/>
</dbReference>
<dbReference type="PRINTS" id="PR00722">
    <property type="entry name" value="CHYMOTRYPSIN"/>
</dbReference>
<dbReference type="EnsemblMetazoa" id="AEPI008831-RA">
    <property type="protein sequence ID" value="AEPI008831-PA"/>
    <property type="gene ID" value="AEPI008831"/>
</dbReference>
<dbReference type="SMART" id="SM00020">
    <property type="entry name" value="Tryp_SPc"/>
    <property type="match status" value="2"/>
</dbReference>
<dbReference type="InterPro" id="IPR009003">
    <property type="entry name" value="Peptidase_S1_PA"/>
</dbReference>
<evidence type="ECO:0000256" key="3">
    <source>
        <dbReference type="SAM" id="SignalP"/>
    </source>
</evidence>
<dbReference type="GO" id="GO:0006508">
    <property type="term" value="P:proteolysis"/>
    <property type="evidence" value="ECO:0007669"/>
    <property type="project" value="InterPro"/>
</dbReference>
<keyword evidence="6" id="KW-1185">Reference proteome</keyword>
<dbReference type="InterPro" id="IPR043504">
    <property type="entry name" value="Peptidase_S1_PA_chymotrypsin"/>
</dbReference>
<dbReference type="GO" id="GO:0004252">
    <property type="term" value="F:serine-type endopeptidase activity"/>
    <property type="evidence" value="ECO:0007669"/>
    <property type="project" value="InterPro"/>
</dbReference>
<evidence type="ECO:0000256" key="2">
    <source>
        <dbReference type="ARBA" id="ARBA00024195"/>
    </source>
</evidence>
<proteinExistence type="inferred from homology"/>
<name>A0A182PPF2_9DIPT</name>
<feature type="domain" description="Peptidase S1" evidence="4">
    <location>
        <begin position="308"/>
        <end position="545"/>
    </location>
</feature>
<protein>
    <recommendedName>
        <fullName evidence="4">Peptidase S1 domain-containing protein</fullName>
    </recommendedName>
</protein>
<dbReference type="Pfam" id="PF00089">
    <property type="entry name" value="Trypsin"/>
    <property type="match status" value="2"/>
</dbReference>
<feature type="signal peptide" evidence="3">
    <location>
        <begin position="1"/>
        <end position="19"/>
    </location>
</feature>
<keyword evidence="3" id="KW-0732">Signal</keyword>
<dbReference type="SUPFAM" id="SSF50494">
    <property type="entry name" value="Trypsin-like serine proteases"/>
    <property type="match status" value="2"/>
</dbReference>
<comment type="similarity">
    <text evidence="2">Belongs to the peptidase S1 family. CLIP subfamily.</text>
</comment>
<dbReference type="Gene3D" id="2.40.10.10">
    <property type="entry name" value="Trypsin-like serine proteases"/>
    <property type="match status" value="2"/>
</dbReference>
<dbReference type="STRING" id="199890.A0A182PPF2"/>
<reference evidence="5" key="2">
    <citation type="submission" date="2020-05" db="UniProtKB">
        <authorList>
            <consortium name="EnsemblMetazoa"/>
        </authorList>
    </citation>
    <scope>IDENTIFICATION</scope>
    <source>
        <strain evidence="5">Epiroticus2</strain>
    </source>
</reference>
<dbReference type="PANTHER" id="PTHR24252">
    <property type="entry name" value="ACROSIN-RELATED"/>
    <property type="match status" value="1"/>
</dbReference>
<dbReference type="InterPro" id="IPR001314">
    <property type="entry name" value="Peptidase_S1A"/>
</dbReference>
<dbReference type="Proteomes" id="UP000075885">
    <property type="component" value="Unassembled WGS sequence"/>
</dbReference>
<sequence>MQWTVLIVCLAIAIPCARAESEESAADQSPRLIGGTNAPWGQFPSAVSINTTFNLHCGGAVVDRQHVLTAAQCLFNANQRLIDPYWITVRAGDIALAPVGARRQTRKVSQIFVHPQFNIRTLENDVAVLRLDRPYELPSNTINVANRTRRIVPNGANCQFAGWGASTAAVNAPVNVLQRFLPMTVNDRDTCNQASMHAGRMQENHLCAGNTGASNNAAPCNGNAGTGLYCERLLVGLLTFGINCGAANNPPVFTQVRFYNDWIDRQFNQTQGLSAGWTPAKFVVVLGLLALLHSSTRALPSDEAGPRVTGGTAALLGQFPSAVIIETPYIPQNCMGTVVNRQHVLTAASCVMNPTTFVMINPFWLRVIAGDINIVPVSPRREVRHVIRSYVHPNYNRLTDGNNLAVLRVDVPYPEFHNTIEPALLNARILADNTQCQFAGWGATQNQVTAVVRPNQFVITQPILTTASCNAANVHNNRVQQTMICAGALAQSQTAVCRGNMGGGLYCNGRLTGVLAFGMGCGVANQPGVYMDVRQYTQWIETQFTRTDNPPPGWTPPQPFTSNNVALMPLRYDAHAHVCLLDPIAGQVERFGKL</sequence>
<evidence type="ECO:0000259" key="4">
    <source>
        <dbReference type="PROSITE" id="PS50240"/>
    </source>
</evidence>